<name>A0A395HZT4_ASPHC</name>
<dbReference type="AlphaFoldDB" id="A0A395HZT4"/>
<gene>
    <name evidence="1" type="ORF">BO97DRAFT_470682</name>
</gene>
<dbReference type="VEuPathDB" id="FungiDB:BO97DRAFT_470682"/>
<sequence length="50" mass="5350">MMIVIRNDCKGDGMRMEAQKNKEGQFEPSASMIGCAPRIHSLTPLGGTAA</sequence>
<dbReference type="RefSeq" id="XP_025550938.1">
    <property type="nucleotide sequence ID" value="XM_025699971.1"/>
</dbReference>
<proteinExistence type="predicted"/>
<keyword evidence="2" id="KW-1185">Reference proteome</keyword>
<evidence type="ECO:0000313" key="1">
    <source>
        <dbReference type="EMBL" id="RAL11784.1"/>
    </source>
</evidence>
<protein>
    <submittedName>
        <fullName evidence="1">Uncharacterized protein</fullName>
    </submittedName>
</protein>
<dbReference type="GeneID" id="37204260"/>
<reference evidence="1 2" key="1">
    <citation type="submission" date="2018-02" db="EMBL/GenBank/DDBJ databases">
        <title>The genomes of Aspergillus section Nigri reveals drivers in fungal speciation.</title>
        <authorList>
            <consortium name="DOE Joint Genome Institute"/>
            <person name="Vesth T.C."/>
            <person name="Nybo J."/>
            <person name="Theobald S."/>
            <person name="Brandl J."/>
            <person name="Frisvad J.C."/>
            <person name="Nielsen K.F."/>
            <person name="Lyhne E.K."/>
            <person name="Kogle M.E."/>
            <person name="Kuo A."/>
            <person name="Riley R."/>
            <person name="Clum A."/>
            <person name="Nolan M."/>
            <person name="Lipzen A."/>
            <person name="Salamov A."/>
            <person name="Henrissat B."/>
            <person name="Wiebenga A."/>
            <person name="De vries R.P."/>
            <person name="Grigoriev I.V."/>
            <person name="Mortensen U.H."/>
            <person name="Andersen M.R."/>
            <person name="Baker S.E."/>
        </authorList>
    </citation>
    <scope>NUCLEOTIDE SEQUENCE [LARGE SCALE GENOMIC DNA]</scope>
    <source>
        <strain evidence="1 2">CBS 101889</strain>
    </source>
</reference>
<dbReference type="EMBL" id="KZ824286">
    <property type="protein sequence ID" value="RAL11784.1"/>
    <property type="molecule type" value="Genomic_DNA"/>
</dbReference>
<dbReference type="Proteomes" id="UP000248961">
    <property type="component" value="Unassembled WGS sequence"/>
</dbReference>
<accession>A0A395HZT4</accession>
<evidence type="ECO:0000313" key="2">
    <source>
        <dbReference type="Proteomes" id="UP000248961"/>
    </source>
</evidence>
<organism evidence="1 2">
    <name type="scientific">Aspergillus homomorphus (strain CBS 101889)</name>
    <dbReference type="NCBI Taxonomy" id="1450537"/>
    <lineage>
        <taxon>Eukaryota</taxon>
        <taxon>Fungi</taxon>
        <taxon>Dikarya</taxon>
        <taxon>Ascomycota</taxon>
        <taxon>Pezizomycotina</taxon>
        <taxon>Eurotiomycetes</taxon>
        <taxon>Eurotiomycetidae</taxon>
        <taxon>Eurotiales</taxon>
        <taxon>Aspergillaceae</taxon>
        <taxon>Aspergillus</taxon>
        <taxon>Aspergillus subgen. Circumdati</taxon>
    </lineage>
</organism>